<comment type="subcellular location">
    <subcellularLocation>
        <location evidence="1">Nucleus</location>
        <location evidence="1">Nucleolus</location>
    </subcellularLocation>
</comment>
<dbReference type="GO" id="GO:0006396">
    <property type="term" value="P:RNA processing"/>
    <property type="evidence" value="ECO:0007669"/>
    <property type="project" value="InterPro"/>
</dbReference>
<evidence type="ECO:0000313" key="4">
    <source>
        <dbReference type="EMBL" id="CAL5972478.1"/>
    </source>
</evidence>
<protein>
    <submittedName>
        <fullName evidence="3">Uncharacterized protein</fullName>
    </submittedName>
</protein>
<dbReference type="Gene3D" id="2.40.50.100">
    <property type="match status" value="1"/>
</dbReference>
<gene>
    <name evidence="3" type="ORF">HINF_LOCUS15013</name>
    <name evidence="4" type="ORF">HINF_LOCUS1925</name>
</gene>
<dbReference type="PANTHER" id="PTHR12686:SF8">
    <property type="entry name" value="EXOSOME COMPLEX COMPONENT CSL4"/>
    <property type="match status" value="1"/>
</dbReference>
<dbReference type="GO" id="GO:0000178">
    <property type="term" value="C:exosome (RNase complex)"/>
    <property type="evidence" value="ECO:0007669"/>
    <property type="project" value="UniProtKB-KW"/>
</dbReference>
<dbReference type="GO" id="GO:0005730">
    <property type="term" value="C:nucleolus"/>
    <property type="evidence" value="ECO:0007669"/>
    <property type="project" value="UniProtKB-SubCell"/>
</dbReference>
<evidence type="ECO:0000256" key="1">
    <source>
        <dbReference type="ARBA" id="ARBA00004604"/>
    </source>
</evidence>
<organism evidence="3">
    <name type="scientific">Hexamita inflata</name>
    <dbReference type="NCBI Taxonomy" id="28002"/>
    <lineage>
        <taxon>Eukaryota</taxon>
        <taxon>Metamonada</taxon>
        <taxon>Diplomonadida</taxon>
        <taxon>Hexamitidae</taxon>
        <taxon>Hexamitinae</taxon>
        <taxon>Hexamita</taxon>
    </lineage>
</organism>
<comment type="caution">
    <text evidence="3">The sequence shown here is derived from an EMBL/GenBank/DDBJ whole genome shotgun (WGS) entry which is preliminary data.</text>
</comment>
<dbReference type="PANTHER" id="PTHR12686">
    <property type="entry name" value="3'-5' EXORIBONUCLEASE CSL4-RELATED"/>
    <property type="match status" value="1"/>
</dbReference>
<dbReference type="InterPro" id="IPR012340">
    <property type="entry name" value="NA-bd_OB-fold"/>
</dbReference>
<dbReference type="SUPFAM" id="SSF110324">
    <property type="entry name" value="Ribosomal L27 protein-like"/>
    <property type="match status" value="1"/>
</dbReference>
<dbReference type="AlphaFoldDB" id="A0AA86NWP9"/>
<evidence type="ECO:0000313" key="3">
    <source>
        <dbReference type="EMBL" id="CAI9927368.1"/>
    </source>
</evidence>
<name>A0AA86NWP9_9EUKA</name>
<dbReference type="InterPro" id="IPR039771">
    <property type="entry name" value="Csl4"/>
</dbReference>
<evidence type="ECO:0000313" key="5">
    <source>
        <dbReference type="Proteomes" id="UP001642409"/>
    </source>
</evidence>
<reference evidence="3" key="1">
    <citation type="submission" date="2023-06" db="EMBL/GenBank/DDBJ databases">
        <authorList>
            <person name="Kurt Z."/>
        </authorList>
    </citation>
    <scope>NUCLEOTIDE SEQUENCE</scope>
</reference>
<evidence type="ECO:0000256" key="2">
    <source>
        <dbReference type="ARBA" id="ARBA00022835"/>
    </source>
</evidence>
<keyword evidence="5" id="KW-1185">Reference proteome</keyword>
<dbReference type="EMBL" id="CAXDID020000003">
    <property type="protein sequence ID" value="CAL5972478.1"/>
    <property type="molecule type" value="Genomic_DNA"/>
</dbReference>
<keyword evidence="2" id="KW-0271">Exosome</keyword>
<dbReference type="Proteomes" id="UP001642409">
    <property type="component" value="Unassembled WGS sequence"/>
</dbReference>
<dbReference type="Gene3D" id="2.40.50.140">
    <property type="entry name" value="Nucleic acid-binding proteins"/>
    <property type="match status" value="1"/>
</dbReference>
<dbReference type="SUPFAM" id="SSF50249">
    <property type="entry name" value="Nucleic acid-binding proteins"/>
    <property type="match status" value="1"/>
</dbReference>
<sequence length="145" mass="16424">MSEIHPGDLIGSTAQLEAGEFVYTIKDQIYAATSGCISKDYIKKEVSINPYVINKVPQSGDFCIAQVLFVQRNQIETKVLQVESQKMKETYGIIRAMDKNTQKYKIGDFLLCKILTVSQRGYLLTTKEDGLGQIDVVKFQNEYQQ</sequence>
<accession>A0AA86NWP9</accession>
<dbReference type="EMBL" id="CATOUU010000380">
    <property type="protein sequence ID" value="CAI9927368.1"/>
    <property type="molecule type" value="Genomic_DNA"/>
</dbReference>
<reference evidence="4 5" key="2">
    <citation type="submission" date="2024-07" db="EMBL/GenBank/DDBJ databases">
        <authorList>
            <person name="Akdeniz Z."/>
        </authorList>
    </citation>
    <scope>NUCLEOTIDE SEQUENCE [LARGE SCALE GENOMIC DNA]</scope>
</reference>
<proteinExistence type="predicted"/>